<dbReference type="PANTHER" id="PTHR22878">
    <property type="entry name" value="DYNEIN HEAVY CHAIN 6, AXONEMAL-LIKE-RELATED"/>
    <property type="match status" value="1"/>
</dbReference>
<dbReference type="GO" id="GO:0030286">
    <property type="term" value="C:dynein complex"/>
    <property type="evidence" value="ECO:0007669"/>
    <property type="project" value="InterPro"/>
</dbReference>
<dbReference type="GO" id="GO:0007018">
    <property type="term" value="P:microtubule-based movement"/>
    <property type="evidence" value="ECO:0007669"/>
    <property type="project" value="InterPro"/>
</dbReference>
<dbReference type="Proteomes" id="UP000050795">
    <property type="component" value="Unassembled WGS sequence"/>
</dbReference>
<dbReference type="InterPro" id="IPR041228">
    <property type="entry name" value="Dynein_C"/>
</dbReference>
<dbReference type="InterPro" id="IPR043160">
    <property type="entry name" value="Dynein_C_barrel"/>
</dbReference>
<dbReference type="InterPro" id="IPR026983">
    <property type="entry name" value="DHC"/>
</dbReference>
<keyword evidence="2" id="KW-1185">Reference proteome</keyword>
<reference evidence="3" key="2">
    <citation type="submission" date="2023-11" db="UniProtKB">
        <authorList>
            <consortium name="WormBaseParasite"/>
        </authorList>
    </citation>
    <scope>IDENTIFICATION</scope>
</reference>
<accession>A0AA85K3S9</accession>
<dbReference type="Gene3D" id="3.10.490.20">
    <property type="match status" value="1"/>
</dbReference>
<protein>
    <recommendedName>
        <fullName evidence="1">Dynein heavy chain C-terminal domain-containing protein</fullName>
    </recommendedName>
</protein>
<evidence type="ECO:0000259" key="1">
    <source>
        <dbReference type="Pfam" id="PF18199"/>
    </source>
</evidence>
<evidence type="ECO:0000313" key="2">
    <source>
        <dbReference type="Proteomes" id="UP000050795"/>
    </source>
</evidence>
<name>A0AA85K3S9_TRIRE</name>
<sequence>MSQELDDIARCLANGILPDSWRRLVPQTEKSLPNWLQHLMRRSDQYKKWINTGKSEPAVMWLSGLHLPQSYITALIQKACRKYGWALDKCAIQTTVTDVVPEEVHTILMAPEIGCYVHGLYIEGSAWDVKKMCLTRQKPRELLQEMPIIKLTPVEKHRLKLTNTVQVPVYVTSQRRNAMGEGFVIALDIPVTEHSSFWILQGVAVLLNTD</sequence>
<dbReference type="WBParaSite" id="TREG1_59430.3">
    <property type="protein sequence ID" value="TREG1_59430.3"/>
    <property type="gene ID" value="TREG1_59430"/>
</dbReference>
<feature type="domain" description="Dynein heavy chain C-terminal" evidence="1">
    <location>
        <begin position="1"/>
        <end position="207"/>
    </location>
</feature>
<dbReference type="Pfam" id="PF18199">
    <property type="entry name" value="Dynein_C"/>
    <property type="match status" value="1"/>
</dbReference>
<evidence type="ECO:0000313" key="3">
    <source>
        <dbReference type="WBParaSite" id="TREG1_59430.3"/>
    </source>
</evidence>
<dbReference type="PANTHER" id="PTHR22878:SF63">
    <property type="entry name" value="DYNEIN AXONEMAL HEAVY CHAIN 10"/>
    <property type="match status" value="1"/>
</dbReference>
<dbReference type="GO" id="GO:0045505">
    <property type="term" value="F:dynein intermediate chain binding"/>
    <property type="evidence" value="ECO:0007669"/>
    <property type="project" value="InterPro"/>
</dbReference>
<dbReference type="AlphaFoldDB" id="A0AA85K3S9"/>
<dbReference type="GO" id="GO:0051959">
    <property type="term" value="F:dynein light intermediate chain binding"/>
    <property type="evidence" value="ECO:0007669"/>
    <property type="project" value="InterPro"/>
</dbReference>
<organism evidence="2 3">
    <name type="scientific">Trichobilharzia regenti</name>
    <name type="common">Nasal bird schistosome</name>
    <dbReference type="NCBI Taxonomy" id="157069"/>
    <lineage>
        <taxon>Eukaryota</taxon>
        <taxon>Metazoa</taxon>
        <taxon>Spiralia</taxon>
        <taxon>Lophotrochozoa</taxon>
        <taxon>Platyhelminthes</taxon>
        <taxon>Trematoda</taxon>
        <taxon>Digenea</taxon>
        <taxon>Strigeidida</taxon>
        <taxon>Schistosomatoidea</taxon>
        <taxon>Schistosomatidae</taxon>
        <taxon>Trichobilharzia</taxon>
    </lineage>
</organism>
<proteinExistence type="predicted"/>
<dbReference type="FunFam" id="3.10.490.20:FF:000006">
    <property type="entry name" value="Dynein axonemal heavy chain 10"/>
    <property type="match status" value="1"/>
</dbReference>
<dbReference type="Gene3D" id="1.20.1270.280">
    <property type="match status" value="1"/>
</dbReference>
<reference evidence="2" key="1">
    <citation type="submission" date="2022-06" db="EMBL/GenBank/DDBJ databases">
        <authorList>
            <person name="Berger JAMES D."/>
            <person name="Berger JAMES D."/>
        </authorList>
    </citation>
    <scope>NUCLEOTIDE SEQUENCE [LARGE SCALE GENOMIC DNA]</scope>
</reference>